<accession>A0A382UDG0</accession>
<dbReference type="InterPro" id="IPR013780">
    <property type="entry name" value="Glyco_hydro_b"/>
</dbReference>
<dbReference type="EMBL" id="UINC01143392">
    <property type="protein sequence ID" value="SVD32286.1"/>
    <property type="molecule type" value="Genomic_DNA"/>
</dbReference>
<name>A0A382UDG0_9ZZZZ</name>
<evidence type="ECO:0000313" key="1">
    <source>
        <dbReference type="EMBL" id="SVD32286.1"/>
    </source>
</evidence>
<organism evidence="1">
    <name type="scientific">marine metagenome</name>
    <dbReference type="NCBI Taxonomy" id="408172"/>
    <lineage>
        <taxon>unclassified sequences</taxon>
        <taxon>metagenomes</taxon>
        <taxon>ecological metagenomes</taxon>
    </lineage>
</organism>
<gene>
    <name evidence="1" type="ORF">METZ01_LOCUS385140</name>
</gene>
<protein>
    <recommendedName>
        <fullName evidence="2">Maltogenic Amylase C-terminal domain-containing protein</fullName>
    </recommendedName>
</protein>
<reference evidence="1" key="1">
    <citation type="submission" date="2018-05" db="EMBL/GenBank/DDBJ databases">
        <authorList>
            <person name="Lanie J.A."/>
            <person name="Ng W.-L."/>
            <person name="Kazmierczak K.M."/>
            <person name="Andrzejewski T.M."/>
            <person name="Davidsen T.M."/>
            <person name="Wayne K.J."/>
            <person name="Tettelin H."/>
            <person name="Glass J.I."/>
            <person name="Rusch D."/>
            <person name="Podicherti R."/>
            <person name="Tsui H.-C.T."/>
            <person name="Winkler M.E."/>
        </authorList>
    </citation>
    <scope>NUCLEOTIDE SEQUENCE</scope>
</reference>
<dbReference type="AlphaFoldDB" id="A0A382UDG0"/>
<evidence type="ECO:0008006" key="2">
    <source>
        <dbReference type="Google" id="ProtNLM"/>
    </source>
</evidence>
<sequence>MLWLKEIAEESGTTKYGCVALYELDTIYFGIWIVLCVFNFTPSPVMLPREGRLAELFPDGKARDLAGGSEITVPEKGIILCPYQALWLLSR</sequence>
<proteinExistence type="predicted"/>
<dbReference type="Gene3D" id="2.60.40.1180">
    <property type="entry name" value="Golgi alpha-mannosidase II"/>
    <property type="match status" value="1"/>
</dbReference>